<keyword evidence="2" id="KW-0472">Membrane</keyword>
<sequence length="219" mass="22441">MAQQAAPSSDLGTVVVNLPQTTTDAPLVTVTVVRTDSQGSTVTALEAQPAVIHTTTDAQGRATVVTSAAQSAPTAGEVPTETDAEGSTFVTTYSIGGGRVSSITLITITGADGKPSTITSYVFVDPAQAGPASATPSIPTSSQTSLQTSSPTSSTVTTPQSTLTTNPGIIVGATLADVALLMVLVFLAWYFGFHRRQKNKATAREGQEHEFGKAAADWQ</sequence>
<dbReference type="EMBL" id="ML978210">
    <property type="protein sequence ID" value="KAF2028686.1"/>
    <property type="molecule type" value="Genomic_DNA"/>
</dbReference>
<dbReference type="OrthoDB" id="5427732at2759"/>
<evidence type="ECO:0000256" key="2">
    <source>
        <dbReference type="SAM" id="Phobius"/>
    </source>
</evidence>
<proteinExistence type="predicted"/>
<gene>
    <name evidence="3" type="ORF">EK21DRAFT_90504</name>
</gene>
<dbReference type="AlphaFoldDB" id="A0A9P4H8P3"/>
<reference evidence="3" key="1">
    <citation type="journal article" date="2020" name="Stud. Mycol.">
        <title>101 Dothideomycetes genomes: a test case for predicting lifestyles and emergence of pathogens.</title>
        <authorList>
            <person name="Haridas S."/>
            <person name="Albert R."/>
            <person name="Binder M."/>
            <person name="Bloem J."/>
            <person name="Labutti K."/>
            <person name="Salamov A."/>
            <person name="Andreopoulos B."/>
            <person name="Baker S."/>
            <person name="Barry K."/>
            <person name="Bills G."/>
            <person name="Bluhm B."/>
            <person name="Cannon C."/>
            <person name="Castanera R."/>
            <person name="Culley D."/>
            <person name="Daum C."/>
            <person name="Ezra D."/>
            <person name="Gonzalez J."/>
            <person name="Henrissat B."/>
            <person name="Kuo A."/>
            <person name="Liang C."/>
            <person name="Lipzen A."/>
            <person name="Lutzoni F."/>
            <person name="Magnuson J."/>
            <person name="Mondo S."/>
            <person name="Nolan M."/>
            <person name="Ohm R."/>
            <person name="Pangilinan J."/>
            <person name="Park H.-J."/>
            <person name="Ramirez L."/>
            <person name="Alfaro M."/>
            <person name="Sun H."/>
            <person name="Tritt A."/>
            <person name="Yoshinaga Y."/>
            <person name="Zwiers L.-H."/>
            <person name="Turgeon B."/>
            <person name="Goodwin S."/>
            <person name="Spatafora J."/>
            <person name="Crous P."/>
            <person name="Grigoriev I."/>
        </authorList>
    </citation>
    <scope>NUCLEOTIDE SEQUENCE</scope>
    <source>
        <strain evidence="3">CBS 110217</strain>
    </source>
</reference>
<evidence type="ECO:0000256" key="1">
    <source>
        <dbReference type="SAM" id="MobiDB-lite"/>
    </source>
</evidence>
<comment type="caution">
    <text evidence="3">The sequence shown here is derived from an EMBL/GenBank/DDBJ whole genome shotgun (WGS) entry which is preliminary data.</text>
</comment>
<name>A0A9P4H8P3_9PLEO</name>
<protein>
    <submittedName>
        <fullName evidence="3">Uncharacterized protein</fullName>
    </submittedName>
</protein>
<feature type="region of interest" description="Disordered" evidence="1">
    <location>
        <begin position="132"/>
        <end position="163"/>
    </location>
</feature>
<organism evidence="3 4">
    <name type="scientific">Setomelanomma holmii</name>
    <dbReference type="NCBI Taxonomy" id="210430"/>
    <lineage>
        <taxon>Eukaryota</taxon>
        <taxon>Fungi</taxon>
        <taxon>Dikarya</taxon>
        <taxon>Ascomycota</taxon>
        <taxon>Pezizomycotina</taxon>
        <taxon>Dothideomycetes</taxon>
        <taxon>Pleosporomycetidae</taxon>
        <taxon>Pleosporales</taxon>
        <taxon>Pleosporineae</taxon>
        <taxon>Phaeosphaeriaceae</taxon>
        <taxon>Setomelanomma</taxon>
    </lineage>
</organism>
<keyword evidence="4" id="KW-1185">Reference proteome</keyword>
<keyword evidence="2" id="KW-0812">Transmembrane</keyword>
<dbReference type="Proteomes" id="UP000799777">
    <property type="component" value="Unassembled WGS sequence"/>
</dbReference>
<keyword evidence="2" id="KW-1133">Transmembrane helix</keyword>
<feature type="transmembrane region" description="Helical" evidence="2">
    <location>
        <begin position="169"/>
        <end position="191"/>
    </location>
</feature>
<accession>A0A9P4H8P3</accession>
<evidence type="ECO:0000313" key="4">
    <source>
        <dbReference type="Proteomes" id="UP000799777"/>
    </source>
</evidence>
<evidence type="ECO:0000313" key="3">
    <source>
        <dbReference type="EMBL" id="KAF2028686.1"/>
    </source>
</evidence>